<dbReference type="AlphaFoldDB" id="A0A5N5NUU6"/>
<evidence type="ECO:0008006" key="3">
    <source>
        <dbReference type="Google" id="ProtNLM"/>
    </source>
</evidence>
<dbReference type="Proteomes" id="UP000327468">
    <property type="component" value="Chromosome 7"/>
</dbReference>
<organism evidence="1 2">
    <name type="scientific">Pangasianodon hypophthalmus</name>
    <name type="common">Striped catfish</name>
    <name type="synonym">Helicophagus hypophthalmus</name>
    <dbReference type="NCBI Taxonomy" id="310915"/>
    <lineage>
        <taxon>Eukaryota</taxon>
        <taxon>Metazoa</taxon>
        <taxon>Chordata</taxon>
        <taxon>Craniata</taxon>
        <taxon>Vertebrata</taxon>
        <taxon>Euteleostomi</taxon>
        <taxon>Actinopterygii</taxon>
        <taxon>Neopterygii</taxon>
        <taxon>Teleostei</taxon>
        <taxon>Ostariophysi</taxon>
        <taxon>Siluriformes</taxon>
        <taxon>Pangasiidae</taxon>
        <taxon>Pangasianodon</taxon>
    </lineage>
</organism>
<evidence type="ECO:0000313" key="2">
    <source>
        <dbReference type="Proteomes" id="UP000327468"/>
    </source>
</evidence>
<proteinExistence type="predicted"/>
<reference evidence="1 2" key="1">
    <citation type="submission" date="2019-06" db="EMBL/GenBank/DDBJ databases">
        <title>A chromosome-scale genome assembly of the striped catfish, Pangasianodon hypophthalmus.</title>
        <authorList>
            <person name="Wen M."/>
            <person name="Zahm M."/>
            <person name="Roques C."/>
            <person name="Cabau C."/>
            <person name="Klopp C."/>
            <person name="Donnadieu C."/>
            <person name="Jouanno E."/>
            <person name="Avarre J.-C."/>
            <person name="Campet M."/>
            <person name="Ha T.T.T."/>
            <person name="Dugue R."/>
            <person name="Lampietro C."/>
            <person name="Louis A."/>
            <person name="Herpin A."/>
            <person name="Echchiki A."/>
            <person name="Berthelot C."/>
            <person name="Parey E."/>
            <person name="Roest-Crollius H."/>
            <person name="Braasch I."/>
            <person name="Postlethwait J."/>
            <person name="Bobe J."/>
            <person name="Montfort J."/>
            <person name="Bouchez O."/>
            <person name="Begum T."/>
            <person name="Schartl M."/>
            <person name="Guiguen Y."/>
        </authorList>
    </citation>
    <scope>NUCLEOTIDE SEQUENCE [LARGE SCALE GENOMIC DNA]</scope>
    <source>
        <strain evidence="1 2">Indonesia</strain>
        <tissue evidence="1">Blood</tissue>
    </source>
</reference>
<keyword evidence="2" id="KW-1185">Reference proteome</keyword>
<name>A0A5N5NUU6_PANHP</name>
<comment type="caution">
    <text evidence="1">The sequence shown here is derived from an EMBL/GenBank/DDBJ whole genome shotgun (WGS) entry which is preliminary data.</text>
</comment>
<gene>
    <name evidence="1" type="ORF">PHYPO_G00221760</name>
</gene>
<accession>A0A5N5NUU6</accession>
<dbReference type="EMBL" id="VFJC01000008">
    <property type="protein sequence ID" value="KAB5571154.1"/>
    <property type="molecule type" value="Genomic_DNA"/>
</dbReference>
<evidence type="ECO:0000313" key="1">
    <source>
        <dbReference type="EMBL" id="KAB5571154.1"/>
    </source>
</evidence>
<sequence>MTYGFTLGSVSGKELLKQSGIVSLLKPGMAIMVNKGFLVYDCVPCKVDRPAYLSKREQMLAVEMCWFIISSCAYTTKITPVQSLDQHLT</sequence>
<protein>
    <recommendedName>
        <fullName evidence="3">DDE Tnp4 domain-containing protein</fullName>
    </recommendedName>
</protein>